<feature type="compositionally biased region" description="Polar residues" evidence="5">
    <location>
        <begin position="156"/>
        <end position="169"/>
    </location>
</feature>
<evidence type="ECO:0000313" key="7">
    <source>
        <dbReference type="Proteomes" id="UP000316759"/>
    </source>
</evidence>
<dbReference type="GO" id="GO:0008237">
    <property type="term" value="F:metallopeptidase activity"/>
    <property type="evidence" value="ECO:0007669"/>
    <property type="project" value="UniProtKB-KW"/>
</dbReference>
<dbReference type="EMBL" id="SUNJ01011925">
    <property type="protein sequence ID" value="TPP58524.1"/>
    <property type="molecule type" value="Genomic_DNA"/>
</dbReference>
<dbReference type="Proteomes" id="UP000316759">
    <property type="component" value="Unassembled WGS sequence"/>
</dbReference>
<proteinExistence type="predicted"/>
<protein>
    <submittedName>
        <fullName evidence="6">Uncharacterized protein</fullName>
    </submittedName>
</protein>
<sequence>MPNITASSSGAITILRQQAYIDFELLMSGKLTLDELDRVKRCVLMSPVRLPIFMANKEKYITALRQIARLNGIPVSKSAPVKPKLRGTRPQSDSRCPPISAYGAQRSSSGSPMIPHQTIRNKIVRALCTFDFPPSPFSNALIPDQDYPVPPEESSKTQAGRLSSHSRANSKADKTMANIQNNWNTLPEGVCGCRLFTHGNWDSEQVERTKPTNGSGSRETDKTKGRNDNNTDPSGIQDIPVGMSVGGGSPAY</sequence>
<evidence type="ECO:0000256" key="4">
    <source>
        <dbReference type="ARBA" id="ARBA00023049"/>
    </source>
</evidence>
<keyword evidence="7" id="KW-1185">Reference proteome</keyword>
<feature type="region of interest" description="Disordered" evidence="5">
    <location>
        <begin position="139"/>
        <end position="174"/>
    </location>
</feature>
<evidence type="ECO:0000256" key="5">
    <source>
        <dbReference type="SAM" id="MobiDB-lite"/>
    </source>
</evidence>
<dbReference type="OrthoDB" id="449345at2759"/>
<dbReference type="GO" id="GO:0006508">
    <property type="term" value="P:proteolysis"/>
    <property type="evidence" value="ECO:0007669"/>
    <property type="project" value="UniProtKB-KW"/>
</dbReference>
<keyword evidence="2" id="KW-0645">Protease</keyword>
<dbReference type="InterPro" id="IPR012548">
    <property type="entry name" value="MATCAP"/>
</dbReference>
<evidence type="ECO:0000256" key="1">
    <source>
        <dbReference type="ARBA" id="ARBA00001947"/>
    </source>
</evidence>
<reference evidence="6 7" key="1">
    <citation type="submission" date="2019-04" db="EMBL/GenBank/DDBJ databases">
        <title>Annotation for the trematode Fasciola gigantica.</title>
        <authorList>
            <person name="Choi Y.-J."/>
        </authorList>
    </citation>
    <scope>NUCLEOTIDE SEQUENCE [LARGE SCALE GENOMIC DNA]</scope>
    <source>
        <strain evidence="6">Uganda_cow_1</strain>
    </source>
</reference>
<dbReference type="AlphaFoldDB" id="A0A504YBJ3"/>
<evidence type="ECO:0000313" key="6">
    <source>
        <dbReference type="EMBL" id="TPP58524.1"/>
    </source>
</evidence>
<feature type="compositionally biased region" description="Basic and acidic residues" evidence="5">
    <location>
        <begin position="218"/>
        <end position="229"/>
    </location>
</feature>
<evidence type="ECO:0000256" key="3">
    <source>
        <dbReference type="ARBA" id="ARBA00022801"/>
    </source>
</evidence>
<organism evidence="6 7">
    <name type="scientific">Fasciola gigantica</name>
    <name type="common">Giant liver fluke</name>
    <dbReference type="NCBI Taxonomy" id="46835"/>
    <lineage>
        <taxon>Eukaryota</taxon>
        <taxon>Metazoa</taxon>
        <taxon>Spiralia</taxon>
        <taxon>Lophotrochozoa</taxon>
        <taxon>Platyhelminthes</taxon>
        <taxon>Trematoda</taxon>
        <taxon>Digenea</taxon>
        <taxon>Plagiorchiida</taxon>
        <taxon>Echinostomata</taxon>
        <taxon>Echinostomatoidea</taxon>
        <taxon>Fasciolidae</taxon>
        <taxon>Fasciola</taxon>
    </lineage>
</organism>
<gene>
    <name evidence="6" type="ORF">FGIG_07943</name>
</gene>
<accession>A0A504YBJ3</accession>
<comment type="cofactor">
    <cofactor evidence="1">
        <name>Zn(2+)</name>
        <dbReference type="ChEBI" id="CHEBI:29105"/>
    </cofactor>
</comment>
<name>A0A504YBJ3_FASGI</name>
<evidence type="ECO:0000256" key="2">
    <source>
        <dbReference type="ARBA" id="ARBA00022670"/>
    </source>
</evidence>
<keyword evidence="4" id="KW-0482">Metalloprotease</keyword>
<dbReference type="PANTHER" id="PTHR31817">
    <property type="match status" value="1"/>
</dbReference>
<keyword evidence="3" id="KW-0378">Hydrolase</keyword>
<feature type="region of interest" description="Disordered" evidence="5">
    <location>
        <begin position="204"/>
        <end position="252"/>
    </location>
</feature>
<comment type="caution">
    <text evidence="6">The sequence shown here is derived from an EMBL/GenBank/DDBJ whole genome shotgun (WGS) entry which is preliminary data.</text>
</comment>
<dbReference type="PANTHER" id="PTHR31817:SF0">
    <property type="entry name" value="CHROMOSOME UNDETERMINED SCAFFOLD_67, WHOLE GENOME SHOTGUN SEQUENCE"/>
    <property type="match status" value="1"/>
</dbReference>